<evidence type="ECO:0000313" key="2">
    <source>
        <dbReference type="Proteomes" id="UP000054279"/>
    </source>
</evidence>
<evidence type="ECO:0000313" key="1">
    <source>
        <dbReference type="EMBL" id="KIJ48050.1"/>
    </source>
</evidence>
<proteinExistence type="predicted"/>
<sequence>MRPSMSSVASYYKRPVPHLPEEVLAMCVAYLAQESPLCNPDKPWTSVDSAPFRGAVRDLGVLRLASRQFYRLATPWLWMIVHIQLAEDGPAWESASTNSSYGDWDFDYTDDSGSDGESIVATGDSYFHPAPTNGDITIYHPDAFPLNHGMGFNVGDGRGFETSDWVVDQAGGRLIPFAFEVVVPFVPEHDGSIPFILEHGGSMPFVSEHAESAWVPERNLPETDGFIPLVLEHAVSVPFVSEHAESVWASDQHLPFVSEHDRSIPFVSEHDESDISLWVTEENIPETKPKVQYLAAHPHLCKFVRVISLYVDWDREPNMEEITPYLTALQTVISQANIEVVRFLRRHNCPPNLHIERIILQILQSPKLRVLIMPWDTSMVMQMDVSAWTSLRKLRMSFSDQLCQILLSGIPLESLSILTCEKVDGRDIPSLPWSTLRELSLETEATQWTGLCNDFLEWQTNNPSKLSPLQELSLIDYEKFEVPMKIARTIIYTFKGHPLKLFFLPWVEDIGTELINMIVTAFPLLEELLLLHHNEVAVWNISLSEICHALKSLRHLKYIFWNYTPEEFDIHEIYEEQSGCHEKVSTCYGKAVTPLSECCSSLRRVMACCAGLSWTFDMVRTEHGEVERTVKSAGFHSADDTCNNGRIWGVEDFKFS</sequence>
<dbReference type="AlphaFoldDB" id="A0A0C9W4Y1"/>
<dbReference type="HOGENOM" id="CLU_418071_0_0_1"/>
<organism evidence="1 2">
    <name type="scientific">Sphaerobolus stellatus (strain SS14)</name>
    <dbReference type="NCBI Taxonomy" id="990650"/>
    <lineage>
        <taxon>Eukaryota</taxon>
        <taxon>Fungi</taxon>
        <taxon>Dikarya</taxon>
        <taxon>Basidiomycota</taxon>
        <taxon>Agaricomycotina</taxon>
        <taxon>Agaricomycetes</taxon>
        <taxon>Phallomycetidae</taxon>
        <taxon>Geastrales</taxon>
        <taxon>Sphaerobolaceae</taxon>
        <taxon>Sphaerobolus</taxon>
    </lineage>
</organism>
<protein>
    <submittedName>
        <fullName evidence="1">Uncharacterized protein</fullName>
    </submittedName>
</protein>
<keyword evidence="2" id="KW-1185">Reference proteome</keyword>
<dbReference type="EMBL" id="KN837099">
    <property type="protein sequence ID" value="KIJ48050.1"/>
    <property type="molecule type" value="Genomic_DNA"/>
</dbReference>
<dbReference type="InterPro" id="IPR032675">
    <property type="entry name" value="LRR_dom_sf"/>
</dbReference>
<dbReference type="Proteomes" id="UP000054279">
    <property type="component" value="Unassembled WGS sequence"/>
</dbReference>
<dbReference type="Gene3D" id="3.80.10.10">
    <property type="entry name" value="Ribonuclease Inhibitor"/>
    <property type="match status" value="1"/>
</dbReference>
<dbReference type="SUPFAM" id="SSF52047">
    <property type="entry name" value="RNI-like"/>
    <property type="match status" value="1"/>
</dbReference>
<reference evidence="1 2" key="1">
    <citation type="submission" date="2014-06" db="EMBL/GenBank/DDBJ databases">
        <title>Evolutionary Origins and Diversification of the Mycorrhizal Mutualists.</title>
        <authorList>
            <consortium name="DOE Joint Genome Institute"/>
            <consortium name="Mycorrhizal Genomics Consortium"/>
            <person name="Kohler A."/>
            <person name="Kuo A."/>
            <person name="Nagy L.G."/>
            <person name="Floudas D."/>
            <person name="Copeland A."/>
            <person name="Barry K.W."/>
            <person name="Cichocki N."/>
            <person name="Veneault-Fourrey C."/>
            <person name="LaButti K."/>
            <person name="Lindquist E.A."/>
            <person name="Lipzen A."/>
            <person name="Lundell T."/>
            <person name="Morin E."/>
            <person name="Murat C."/>
            <person name="Riley R."/>
            <person name="Ohm R."/>
            <person name="Sun H."/>
            <person name="Tunlid A."/>
            <person name="Henrissat B."/>
            <person name="Grigoriev I.V."/>
            <person name="Hibbett D.S."/>
            <person name="Martin F."/>
        </authorList>
    </citation>
    <scope>NUCLEOTIDE SEQUENCE [LARGE SCALE GENOMIC DNA]</scope>
    <source>
        <strain evidence="1 2">SS14</strain>
    </source>
</reference>
<gene>
    <name evidence="1" type="ORF">M422DRAFT_45499</name>
</gene>
<name>A0A0C9W4Y1_SPHS4</name>
<accession>A0A0C9W4Y1</accession>